<evidence type="ECO:0000256" key="1">
    <source>
        <dbReference type="SAM" id="MobiDB-lite"/>
    </source>
</evidence>
<proteinExistence type="predicted"/>
<dbReference type="RefSeq" id="XP_018758889.1">
    <property type="nucleotide sequence ID" value="XM_018906244.1"/>
</dbReference>
<dbReference type="Proteomes" id="UP000009096">
    <property type="component" value="Chromosome 9"/>
</dbReference>
<evidence type="ECO:0000313" key="2">
    <source>
        <dbReference type="EMBL" id="EWG52700.1"/>
    </source>
</evidence>
<dbReference type="EMBL" id="DS022257">
    <property type="protein sequence ID" value="EWG52701.1"/>
    <property type="molecule type" value="Genomic_DNA"/>
</dbReference>
<dbReference type="RefSeq" id="XP_018758890.1">
    <property type="nucleotide sequence ID" value="XM_018906245.1"/>
</dbReference>
<feature type="compositionally biased region" description="Polar residues" evidence="1">
    <location>
        <begin position="1"/>
        <end position="16"/>
    </location>
</feature>
<dbReference type="EMBL" id="DS022257">
    <property type="protein sequence ID" value="EWG52698.1"/>
    <property type="molecule type" value="Genomic_DNA"/>
</dbReference>
<dbReference type="RefSeq" id="XP_018758894.1">
    <property type="nucleotide sequence ID" value="XM_018906249.1"/>
</dbReference>
<dbReference type="AlphaFoldDB" id="W7MY32"/>
<organism evidence="2 3">
    <name type="scientific">Gibberella moniliformis (strain M3125 / FGSC 7600)</name>
    <name type="common">Maize ear and stalk rot fungus</name>
    <name type="synonym">Fusarium verticillioides</name>
    <dbReference type="NCBI Taxonomy" id="334819"/>
    <lineage>
        <taxon>Eukaryota</taxon>
        <taxon>Fungi</taxon>
        <taxon>Dikarya</taxon>
        <taxon>Ascomycota</taxon>
        <taxon>Pezizomycotina</taxon>
        <taxon>Sordariomycetes</taxon>
        <taxon>Hypocreomycetidae</taxon>
        <taxon>Hypocreales</taxon>
        <taxon>Nectriaceae</taxon>
        <taxon>Fusarium</taxon>
        <taxon>Fusarium fujikuroi species complex</taxon>
    </lineage>
</organism>
<reference evidence="2 3" key="1">
    <citation type="journal article" date="2010" name="Nature">
        <title>Comparative genomics reveals mobile pathogenicity chromosomes in Fusarium.</title>
        <authorList>
            <person name="Ma L.J."/>
            <person name="van der Does H.C."/>
            <person name="Borkovich K.A."/>
            <person name="Coleman J.J."/>
            <person name="Daboussi M.J."/>
            <person name="Di Pietro A."/>
            <person name="Dufresne M."/>
            <person name="Freitag M."/>
            <person name="Grabherr M."/>
            <person name="Henrissat B."/>
            <person name="Houterman P.M."/>
            <person name="Kang S."/>
            <person name="Shim W.B."/>
            <person name="Woloshuk C."/>
            <person name="Xie X."/>
            <person name="Xu J.R."/>
            <person name="Antoniw J."/>
            <person name="Baker S.E."/>
            <person name="Bluhm B.H."/>
            <person name="Breakspear A."/>
            <person name="Brown D.W."/>
            <person name="Butchko R.A."/>
            <person name="Chapman S."/>
            <person name="Coulson R."/>
            <person name="Coutinho P.M."/>
            <person name="Danchin E.G."/>
            <person name="Diener A."/>
            <person name="Gale L.R."/>
            <person name="Gardiner D.M."/>
            <person name="Goff S."/>
            <person name="Hammond-Kosack K.E."/>
            <person name="Hilburn K."/>
            <person name="Hua-Van A."/>
            <person name="Jonkers W."/>
            <person name="Kazan K."/>
            <person name="Kodira C.D."/>
            <person name="Koehrsen M."/>
            <person name="Kumar L."/>
            <person name="Lee Y.H."/>
            <person name="Li L."/>
            <person name="Manners J.M."/>
            <person name="Miranda-Saavedra D."/>
            <person name="Mukherjee M."/>
            <person name="Park G."/>
            <person name="Park J."/>
            <person name="Park S.Y."/>
            <person name="Proctor R.H."/>
            <person name="Regev A."/>
            <person name="Ruiz-Roldan M.C."/>
            <person name="Sain D."/>
            <person name="Sakthikumar S."/>
            <person name="Sykes S."/>
            <person name="Schwartz D.C."/>
            <person name="Turgeon B.G."/>
            <person name="Wapinski I."/>
            <person name="Yoder O."/>
            <person name="Young S."/>
            <person name="Zeng Q."/>
            <person name="Zhou S."/>
            <person name="Galagan J."/>
            <person name="Cuomo C.A."/>
            <person name="Kistler H.C."/>
            <person name="Rep M."/>
        </authorList>
    </citation>
    <scope>NUCLEOTIDE SEQUENCE [LARGE SCALE GENOMIC DNA]</scope>
    <source>
        <strain evidence="2">7600</strain>
        <strain evidence="3">M3125 / FGSC 7600</strain>
    </source>
</reference>
<dbReference type="RefSeq" id="XP_018758893.1">
    <property type="nucleotide sequence ID" value="XM_018906248.1"/>
</dbReference>
<name>W7MY32_GIBM7</name>
<dbReference type="RefSeq" id="XP_018758891.1">
    <property type="nucleotide sequence ID" value="XM_018906246.1"/>
</dbReference>
<dbReference type="KEGG" id="fvr:FVEG_17009"/>
<dbReference type="RefSeq" id="XP_018758892.1">
    <property type="nucleotide sequence ID" value="XM_018906247.1"/>
</dbReference>
<dbReference type="GeneID" id="30073885"/>
<accession>W7MY32</accession>
<protein>
    <submittedName>
        <fullName evidence="2">Uncharacterized protein</fullName>
    </submittedName>
</protein>
<dbReference type="VEuPathDB" id="FungiDB:FVEG_17009"/>
<reference evidence="2" key="2">
    <citation type="submission" date="2013-11" db="EMBL/GenBank/DDBJ databases">
        <authorList>
            <consortium name="The Broad Institute Genome Sequencing Platform"/>
            <person name="Ma L.-J."/>
            <person name="Corby-Kistler H."/>
            <person name="Broz K."/>
            <person name="Gale L.R."/>
            <person name="Jonkers W."/>
            <person name="O'Donnell K."/>
            <person name="Ploetz R."/>
            <person name="Steinberg C."/>
            <person name="Schwartz D.C."/>
            <person name="VanEtten H."/>
            <person name="Zhou S."/>
            <person name="Young S.K."/>
            <person name="Zeng Q."/>
            <person name="Gargeya S."/>
            <person name="Fitzgerald M."/>
            <person name="Abouelleil A."/>
            <person name="Alvarado L."/>
            <person name="Chapman S.B."/>
            <person name="Gainer-Dewar J."/>
            <person name="Goldberg J."/>
            <person name="Griggs A."/>
            <person name="Gujja S."/>
            <person name="Hansen M."/>
            <person name="Howarth C."/>
            <person name="Imamovic A."/>
            <person name="Ireland A."/>
            <person name="Larimer J."/>
            <person name="McCowan C."/>
            <person name="Murphy C."/>
            <person name="Pearson M."/>
            <person name="Poon T.W."/>
            <person name="Priest M."/>
            <person name="Roberts A."/>
            <person name="Saif S."/>
            <person name="Shea T."/>
            <person name="Sykes S."/>
            <person name="Wortman J."/>
            <person name="Nusbaum C."/>
            <person name="Birren B."/>
        </authorList>
    </citation>
    <scope>NUCLEOTIDE SEQUENCE</scope>
    <source>
        <strain evidence="2">7600</strain>
    </source>
</reference>
<dbReference type="EMBL" id="DS022257">
    <property type="protein sequence ID" value="EWG52702.1"/>
    <property type="molecule type" value="Genomic_DNA"/>
</dbReference>
<evidence type="ECO:0000313" key="3">
    <source>
        <dbReference type="Proteomes" id="UP000009096"/>
    </source>
</evidence>
<dbReference type="EMBL" id="DS022257">
    <property type="protein sequence ID" value="EWG52700.1"/>
    <property type="molecule type" value="Genomic_DNA"/>
</dbReference>
<keyword evidence="3" id="KW-1185">Reference proteome</keyword>
<dbReference type="EMBL" id="DS022257">
    <property type="protein sequence ID" value="EWG52699.1"/>
    <property type="molecule type" value="Genomic_DNA"/>
</dbReference>
<dbReference type="EMBL" id="DS022257">
    <property type="protein sequence ID" value="EWG52703.1"/>
    <property type="molecule type" value="Genomic_DNA"/>
</dbReference>
<feature type="region of interest" description="Disordered" evidence="1">
    <location>
        <begin position="1"/>
        <end position="36"/>
    </location>
</feature>
<sequence length="170" mass="18942">MGSGWSKSVTTHQLQPASPCLHLSPPSPTKHIAPEPRKKGWKLRKILCRNCVQAYPRSRCRPGRVGPRFSQFRSPPLPSPLGAFQKTFSKPQRKAFIETSIDFPVSNNCSQTIHVRKLPPLQRPGTCLLDTGISHPSWRHESGPCLRVSEEDAVGAVISLQELYRTASHC</sequence>
<gene>
    <name evidence="2" type="ORF">FVEG_17009</name>
</gene>